<dbReference type="RefSeq" id="WP_119358658.1">
    <property type="nucleotide sequence ID" value="NZ_BJXM01000002.1"/>
</dbReference>
<dbReference type="Pfam" id="PF01261">
    <property type="entry name" value="AP_endonuc_2"/>
    <property type="match status" value="1"/>
</dbReference>
<evidence type="ECO:0000256" key="3">
    <source>
        <dbReference type="ARBA" id="ARBA00022723"/>
    </source>
</evidence>
<dbReference type="NCBIfam" id="TIGR00587">
    <property type="entry name" value="nfo"/>
    <property type="match status" value="1"/>
</dbReference>
<keyword evidence="4" id="KW-0227">DNA damage</keyword>
<dbReference type="GO" id="GO:0003906">
    <property type="term" value="F:DNA-(apurinic or apyrimidinic site) endonuclease activity"/>
    <property type="evidence" value="ECO:0007669"/>
    <property type="project" value="TreeGrafter"/>
</dbReference>
<dbReference type="InterPro" id="IPR018246">
    <property type="entry name" value="AP_endonuc_F2_Zn_BS"/>
</dbReference>
<keyword evidence="10" id="KW-1185">Reference proteome</keyword>
<name>A0A399F410_9DEIN</name>
<dbReference type="OrthoDB" id="9805666at2"/>
<dbReference type="AlphaFoldDB" id="A0A399F410"/>
<dbReference type="PROSITE" id="PS00730">
    <property type="entry name" value="AP_NUCLEASE_F2_2"/>
    <property type="match status" value="1"/>
</dbReference>
<dbReference type="PANTHER" id="PTHR21445:SF0">
    <property type="entry name" value="APURINIC-APYRIMIDINIC ENDONUCLEASE"/>
    <property type="match status" value="1"/>
</dbReference>
<proteinExistence type="inferred from homology"/>
<feature type="domain" description="Xylose isomerase-like TIM barrel" evidence="8">
    <location>
        <begin position="20"/>
        <end position="265"/>
    </location>
</feature>
<reference evidence="9 10" key="1">
    <citation type="submission" date="2018-08" db="EMBL/GenBank/DDBJ databases">
        <title>Meiothermus granaticius genome AF-68 sequencing project.</title>
        <authorList>
            <person name="Da Costa M.S."/>
            <person name="Albuquerque L."/>
            <person name="Raposo P."/>
            <person name="Froufe H.J.C."/>
            <person name="Barroso C.S."/>
            <person name="Egas C."/>
        </authorList>
    </citation>
    <scope>NUCLEOTIDE SEQUENCE [LARGE SCALE GENOMIC DNA]</scope>
    <source>
        <strain evidence="9 10">AF-68</strain>
    </source>
</reference>
<dbReference type="EMBL" id="QWLB01000080">
    <property type="protein sequence ID" value="RIH90525.1"/>
    <property type="molecule type" value="Genomic_DNA"/>
</dbReference>
<dbReference type="GO" id="GO:0008270">
    <property type="term" value="F:zinc ion binding"/>
    <property type="evidence" value="ECO:0007669"/>
    <property type="project" value="InterPro"/>
</dbReference>
<evidence type="ECO:0000256" key="2">
    <source>
        <dbReference type="ARBA" id="ARBA00005340"/>
    </source>
</evidence>
<evidence type="ECO:0000256" key="7">
    <source>
        <dbReference type="ARBA" id="ARBA00023204"/>
    </source>
</evidence>
<keyword evidence="3" id="KW-0479">Metal-binding</keyword>
<protein>
    <submittedName>
        <fullName evidence="9">Putative endonuclease 4</fullName>
        <ecNumber evidence="9">3.1.21.2</ecNumber>
    </submittedName>
</protein>
<evidence type="ECO:0000256" key="1">
    <source>
        <dbReference type="ARBA" id="ARBA00001947"/>
    </source>
</evidence>
<dbReference type="CDD" id="cd00019">
    <property type="entry name" value="AP2Ec"/>
    <property type="match status" value="1"/>
</dbReference>
<accession>A0A399F410</accession>
<comment type="similarity">
    <text evidence="2">Belongs to the AP endonuclease 2 family.</text>
</comment>
<keyword evidence="5 9" id="KW-0378">Hydrolase</keyword>
<gene>
    <name evidence="9" type="primary">nfo_2</name>
    <name evidence="9" type="ORF">Mgrana_03236</name>
</gene>
<keyword evidence="9" id="KW-0540">Nuclease</keyword>
<evidence type="ECO:0000256" key="6">
    <source>
        <dbReference type="ARBA" id="ARBA00022833"/>
    </source>
</evidence>
<dbReference type="InterPro" id="IPR001719">
    <property type="entry name" value="AP_endonuc_2"/>
</dbReference>
<dbReference type="GO" id="GO:0006284">
    <property type="term" value="P:base-excision repair"/>
    <property type="evidence" value="ECO:0007669"/>
    <property type="project" value="TreeGrafter"/>
</dbReference>
<keyword evidence="6" id="KW-0862">Zinc</keyword>
<keyword evidence="9" id="KW-0255">Endonuclease</keyword>
<dbReference type="GO" id="GO:0008081">
    <property type="term" value="F:phosphoric diester hydrolase activity"/>
    <property type="evidence" value="ECO:0007669"/>
    <property type="project" value="TreeGrafter"/>
</dbReference>
<dbReference type="SUPFAM" id="SSF51658">
    <property type="entry name" value="Xylose isomerase-like"/>
    <property type="match status" value="1"/>
</dbReference>
<evidence type="ECO:0000313" key="10">
    <source>
        <dbReference type="Proteomes" id="UP000266178"/>
    </source>
</evidence>
<dbReference type="Gene3D" id="3.20.20.150">
    <property type="entry name" value="Divalent-metal-dependent TIM barrel enzymes"/>
    <property type="match status" value="1"/>
</dbReference>
<evidence type="ECO:0000256" key="4">
    <source>
        <dbReference type="ARBA" id="ARBA00022763"/>
    </source>
</evidence>
<comment type="cofactor">
    <cofactor evidence="1">
        <name>Zn(2+)</name>
        <dbReference type="ChEBI" id="CHEBI:29105"/>
    </cofactor>
</comment>
<dbReference type="InterPro" id="IPR036237">
    <property type="entry name" value="Xyl_isomerase-like_sf"/>
</dbReference>
<keyword evidence="7" id="KW-0234">DNA repair</keyword>
<sequence length="273" mass="29669">MRYGFHVSISGKLGLEGAAQEAERLGLSAIQIFAKSPRSWKLRPTKPGELEGFRARRENLGGLPTVIHASYLINLGAEGELWERSVFSLADDLAKAQALGAEYVVVHPGSAHPEQARKGALRARELAKLGKKGPQLLLENTAGGKGLLGNTLEALRDLIKDTPLGVCFDTCHAFAAGYPLHQAPQKVLDDLEKTLGLERVPVVHLNDSKGAFESHVDQHAGLLLGQIGLGLRGFITDPRLSHKIAIMETPRSTGEDAHNLRVLREWLEIKTPE</sequence>
<dbReference type="PROSITE" id="PS00729">
    <property type="entry name" value="AP_NUCLEASE_F2_1"/>
    <property type="match status" value="1"/>
</dbReference>
<dbReference type="Proteomes" id="UP000266178">
    <property type="component" value="Unassembled WGS sequence"/>
</dbReference>
<evidence type="ECO:0000256" key="5">
    <source>
        <dbReference type="ARBA" id="ARBA00022801"/>
    </source>
</evidence>
<comment type="caution">
    <text evidence="9">The sequence shown here is derived from an EMBL/GenBank/DDBJ whole genome shotgun (WGS) entry which is preliminary data.</text>
</comment>
<evidence type="ECO:0000259" key="8">
    <source>
        <dbReference type="Pfam" id="PF01261"/>
    </source>
</evidence>
<dbReference type="PANTHER" id="PTHR21445">
    <property type="entry name" value="ENDONUCLEASE IV ENDODEOXYRIBONUCLEASE IV"/>
    <property type="match status" value="1"/>
</dbReference>
<dbReference type="PROSITE" id="PS51432">
    <property type="entry name" value="AP_NUCLEASE_F2_4"/>
    <property type="match status" value="1"/>
</dbReference>
<dbReference type="GO" id="GO:0003677">
    <property type="term" value="F:DNA binding"/>
    <property type="evidence" value="ECO:0007669"/>
    <property type="project" value="InterPro"/>
</dbReference>
<dbReference type="GO" id="GO:0008833">
    <property type="term" value="F:deoxyribonuclease IV (phage-T4-induced) activity"/>
    <property type="evidence" value="ECO:0007669"/>
    <property type="project" value="UniProtKB-EC"/>
</dbReference>
<evidence type="ECO:0000313" key="9">
    <source>
        <dbReference type="EMBL" id="RIH90525.1"/>
    </source>
</evidence>
<dbReference type="SMART" id="SM00518">
    <property type="entry name" value="AP2Ec"/>
    <property type="match status" value="1"/>
</dbReference>
<dbReference type="EC" id="3.1.21.2" evidence="9"/>
<dbReference type="InterPro" id="IPR013022">
    <property type="entry name" value="Xyl_isomerase-like_TIM-brl"/>
</dbReference>
<organism evidence="9 10">
    <name type="scientific">Meiothermus granaticius NBRC 107808</name>
    <dbReference type="NCBI Taxonomy" id="1227551"/>
    <lineage>
        <taxon>Bacteria</taxon>
        <taxon>Thermotogati</taxon>
        <taxon>Deinococcota</taxon>
        <taxon>Deinococci</taxon>
        <taxon>Thermales</taxon>
        <taxon>Thermaceae</taxon>
        <taxon>Meiothermus</taxon>
    </lineage>
</organism>